<dbReference type="OrthoDB" id="277629at2"/>
<evidence type="ECO:0000313" key="3">
    <source>
        <dbReference type="Proteomes" id="UP000005870"/>
    </source>
</evidence>
<feature type="signal peptide" evidence="1">
    <location>
        <begin position="1"/>
        <end position="25"/>
    </location>
</feature>
<sequence>MSKWAIEGGLGLALGILLWSCSACAAEPTVSAMPRFQEAFGKITQDKGDAFAEYERLQSLYARMAGKEQAQAAQLLSMTDAMFGRYQDAEDHYYAAFPAGRKPISCPATGVTPEPALMALRRFAAEAQVVMINESHSMVTTRVFLYDLLPVLRALGFKYLAMEALAPASDEPPQGQSMMALQDPALPSRGYPLDQSAAGFYLREPIYADMVREAIAQGFTLVAYETLQAKSRDEREAGQADALAKLIASDPHAKVAVIAGYSHIWKADGWMAERLQRQISGKILSIDQTAGLLGCDLPPKTDSLQPYVLVDAKGVGWASKPDRVDVTVLHKARKDGRTAHSGWLTLGGRRKGIQPDTRACADAWPCLVAAIYASEGEDAVPADRVLLEGPDDRALLFLRSGQYRYVVEPKGGARTQQTLIVD</sequence>
<reference evidence="2 3" key="1">
    <citation type="journal article" date="2012" name="J. Bacteriol.">
        <title>Complete Genome Sequence of the BTEX-Degrading Bacterium Pseudoxanthomonas spadix BD-a59.</title>
        <authorList>
            <person name="Lee S.H."/>
            <person name="Jin H.M."/>
            <person name="Lee H.J."/>
            <person name="Kim J.M."/>
            <person name="Jeon C.O."/>
        </authorList>
    </citation>
    <scope>NUCLEOTIDE SEQUENCE [LARGE SCALE GENOMIC DNA]</scope>
    <source>
        <strain evidence="2 3">BD-a59</strain>
    </source>
</reference>
<dbReference type="eggNOG" id="ENOG502Z7PQ">
    <property type="taxonomic scope" value="Bacteria"/>
</dbReference>
<evidence type="ECO:0008006" key="4">
    <source>
        <dbReference type="Google" id="ProtNLM"/>
    </source>
</evidence>
<feature type="chain" id="PRO_5003504358" description="Haem-binding uptake Tiki superfamily ChaN domain-containing protein" evidence="1">
    <location>
        <begin position="26"/>
        <end position="422"/>
    </location>
</feature>
<dbReference type="HOGENOM" id="CLU_046831_0_0_6"/>
<dbReference type="Proteomes" id="UP000005870">
    <property type="component" value="Chromosome"/>
</dbReference>
<name>G7UT40_PSEUP</name>
<dbReference type="EMBL" id="CP003093">
    <property type="protein sequence ID" value="AER56105.1"/>
    <property type="molecule type" value="Genomic_DNA"/>
</dbReference>
<accession>G7UT40</accession>
<gene>
    <name evidence="2" type="ordered locus">DSC_07270</name>
</gene>
<evidence type="ECO:0000256" key="1">
    <source>
        <dbReference type="SAM" id="SignalP"/>
    </source>
</evidence>
<keyword evidence="1" id="KW-0732">Signal</keyword>
<proteinExistence type="predicted"/>
<dbReference type="RefSeq" id="WP_014160281.1">
    <property type="nucleotide sequence ID" value="NC_016147.2"/>
</dbReference>
<dbReference type="AlphaFoldDB" id="G7UT40"/>
<organism evidence="2 3">
    <name type="scientific">Pseudoxanthomonas spadix (strain BD-a59)</name>
    <dbReference type="NCBI Taxonomy" id="1045855"/>
    <lineage>
        <taxon>Bacteria</taxon>
        <taxon>Pseudomonadati</taxon>
        <taxon>Pseudomonadota</taxon>
        <taxon>Gammaproteobacteria</taxon>
        <taxon>Lysobacterales</taxon>
        <taxon>Lysobacteraceae</taxon>
        <taxon>Pseudoxanthomonas</taxon>
    </lineage>
</organism>
<evidence type="ECO:0000313" key="2">
    <source>
        <dbReference type="EMBL" id="AER56105.1"/>
    </source>
</evidence>
<protein>
    <recommendedName>
        <fullName evidence="4">Haem-binding uptake Tiki superfamily ChaN domain-containing protein</fullName>
    </recommendedName>
</protein>
<dbReference type="KEGG" id="psd:DSC_07270"/>
<keyword evidence="3" id="KW-1185">Reference proteome</keyword>